<keyword evidence="4" id="KW-1185">Reference proteome</keyword>
<reference evidence="3 4" key="1">
    <citation type="submission" date="2018-09" db="EMBL/GenBank/DDBJ databases">
        <authorList>
            <person name="Li J."/>
        </authorList>
    </citation>
    <scope>NUCLEOTIDE SEQUENCE [LARGE SCALE GENOMIC DNA]</scope>
    <source>
        <strain evidence="3 4">2129</strain>
    </source>
</reference>
<feature type="domain" description="TadE-like" evidence="2">
    <location>
        <begin position="22"/>
        <end position="64"/>
    </location>
</feature>
<accession>A0ABN5PRH0</accession>
<gene>
    <name evidence="3" type="ORF">D5R93_11695</name>
</gene>
<organism evidence="3 4">
    <name type="scientific">Actinomyces lilanjuaniae</name>
    <dbReference type="NCBI Taxonomy" id="2321394"/>
    <lineage>
        <taxon>Bacteria</taxon>
        <taxon>Bacillati</taxon>
        <taxon>Actinomycetota</taxon>
        <taxon>Actinomycetes</taxon>
        <taxon>Actinomycetales</taxon>
        <taxon>Actinomycetaceae</taxon>
        <taxon>Actinomyces</taxon>
    </lineage>
</organism>
<proteinExistence type="predicted"/>
<dbReference type="EMBL" id="CP032514">
    <property type="protein sequence ID" value="AYD91005.1"/>
    <property type="molecule type" value="Genomic_DNA"/>
</dbReference>
<name>A0ABN5PRH0_9ACTO</name>
<sequence>MADVASRRRARGLVRRLREQEGASSVELLVFFPLLMLIILLTVQVALSWYGNEVAMMTAREVAREVRNGGETSSAREDGRRYAQQVGGRALTDVDVHVSVTGQEVVVHVEGEAMTILAGLVPRVHASVTAQRETFREDL</sequence>
<dbReference type="InterPro" id="IPR012495">
    <property type="entry name" value="TadE-like_dom"/>
</dbReference>
<evidence type="ECO:0000259" key="2">
    <source>
        <dbReference type="Pfam" id="PF07811"/>
    </source>
</evidence>
<dbReference type="Pfam" id="PF07811">
    <property type="entry name" value="TadE"/>
    <property type="match status" value="1"/>
</dbReference>
<dbReference type="Proteomes" id="UP000273001">
    <property type="component" value="Chromosome"/>
</dbReference>
<evidence type="ECO:0000313" key="3">
    <source>
        <dbReference type="EMBL" id="AYD91005.1"/>
    </source>
</evidence>
<feature type="transmembrane region" description="Helical" evidence="1">
    <location>
        <begin position="28"/>
        <end position="50"/>
    </location>
</feature>
<protein>
    <submittedName>
        <fullName evidence="3">Pilus assembly protein</fullName>
    </submittedName>
</protein>
<keyword evidence="1" id="KW-1133">Transmembrane helix</keyword>
<evidence type="ECO:0000256" key="1">
    <source>
        <dbReference type="SAM" id="Phobius"/>
    </source>
</evidence>
<keyword evidence="1" id="KW-0812">Transmembrane</keyword>
<keyword evidence="1" id="KW-0472">Membrane</keyword>
<evidence type="ECO:0000313" key="4">
    <source>
        <dbReference type="Proteomes" id="UP000273001"/>
    </source>
</evidence>